<organism evidence="2 3">
    <name type="scientific">Geodia barretti</name>
    <name type="common">Barrett's horny sponge</name>
    <dbReference type="NCBI Taxonomy" id="519541"/>
    <lineage>
        <taxon>Eukaryota</taxon>
        <taxon>Metazoa</taxon>
        <taxon>Porifera</taxon>
        <taxon>Demospongiae</taxon>
        <taxon>Heteroscleromorpha</taxon>
        <taxon>Tetractinellida</taxon>
        <taxon>Astrophorina</taxon>
        <taxon>Geodiidae</taxon>
        <taxon>Geodia</taxon>
    </lineage>
</organism>
<reference evidence="2" key="1">
    <citation type="submission" date="2023-03" db="EMBL/GenBank/DDBJ databases">
        <authorList>
            <person name="Steffen K."/>
            <person name="Cardenas P."/>
        </authorList>
    </citation>
    <scope>NUCLEOTIDE SEQUENCE</scope>
</reference>
<dbReference type="EMBL" id="CASHTH010004434">
    <property type="protein sequence ID" value="CAI8057297.1"/>
    <property type="molecule type" value="Genomic_DNA"/>
</dbReference>
<gene>
    <name evidence="2" type="ORF">GBAR_LOCUS31232</name>
</gene>
<feature type="region of interest" description="Disordered" evidence="1">
    <location>
        <begin position="1"/>
        <end position="85"/>
    </location>
</feature>
<dbReference type="Proteomes" id="UP001174909">
    <property type="component" value="Unassembled WGS sequence"/>
</dbReference>
<feature type="non-terminal residue" evidence="2">
    <location>
        <position position="85"/>
    </location>
</feature>
<feature type="compositionally biased region" description="Polar residues" evidence="1">
    <location>
        <begin position="43"/>
        <end position="78"/>
    </location>
</feature>
<evidence type="ECO:0000313" key="3">
    <source>
        <dbReference type="Proteomes" id="UP001174909"/>
    </source>
</evidence>
<evidence type="ECO:0000313" key="2">
    <source>
        <dbReference type="EMBL" id="CAI8057297.1"/>
    </source>
</evidence>
<proteinExistence type="predicted"/>
<evidence type="ECO:0000256" key="1">
    <source>
        <dbReference type="SAM" id="MobiDB-lite"/>
    </source>
</evidence>
<protein>
    <submittedName>
        <fullName evidence="2">Uncharacterized protein</fullName>
    </submittedName>
</protein>
<name>A0AA35XMP8_GEOBA</name>
<dbReference type="AlphaFoldDB" id="A0AA35XMP8"/>
<sequence length="85" mass="9095">MYTATQTLVLSGPPDDQSHDENDPFTSTNTEGGSEFQPVRSVAQYSPDYTGQRSWSRSGGLQLETSTTAQSCPTSPSPSVAPVIR</sequence>
<accession>A0AA35XMP8</accession>
<keyword evidence="3" id="KW-1185">Reference proteome</keyword>
<comment type="caution">
    <text evidence="2">The sequence shown here is derived from an EMBL/GenBank/DDBJ whole genome shotgun (WGS) entry which is preliminary data.</text>
</comment>